<dbReference type="InterPro" id="IPR015943">
    <property type="entry name" value="WD40/YVTN_repeat-like_dom_sf"/>
</dbReference>
<dbReference type="InterPro" id="IPR011047">
    <property type="entry name" value="Quinoprotein_ADH-like_sf"/>
</dbReference>
<organism evidence="2 3">
    <name type="scientific">Actinoplanes sichuanensis</name>
    <dbReference type="NCBI Taxonomy" id="512349"/>
    <lineage>
        <taxon>Bacteria</taxon>
        <taxon>Bacillati</taxon>
        <taxon>Actinomycetota</taxon>
        <taxon>Actinomycetes</taxon>
        <taxon>Micromonosporales</taxon>
        <taxon>Micromonosporaceae</taxon>
        <taxon>Actinoplanes</taxon>
    </lineage>
</organism>
<proteinExistence type="predicted"/>
<protein>
    <submittedName>
        <fullName evidence="2">YncE family protein</fullName>
    </submittedName>
</protein>
<dbReference type="EMBL" id="JBHTMK010000051">
    <property type="protein sequence ID" value="MFD1371107.1"/>
    <property type="molecule type" value="Genomic_DNA"/>
</dbReference>
<keyword evidence="1" id="KW-0732">Signal</keyword>
<dbReference type="RefSeq" id="WP_317789573.1">
    <property type="nucleotide sequence ID" value="NZ_AP028461.1"/>
</dbReference>
<feature type="chain" id="PRO_5046951526" evidence="1">
    <location>
        <begin position="23"/>
        <end position="674"/>
    </location>
</feature>
<evidence type="ECO:0000256" key="1">
    <source>
        <dbReference type="SAM" id="SignalP"/>
    </source>
</evidence>
<evidence type="ECO:0000313" key="3">
    <source>
        <dbReference type="Proteomes" id="UP001597183"/>
    </source>
</evidence>
<accession>A0ABW4AJS1</accession>
<sequence length="674" mass="70901">MRVSRAVLAATVLAGSSAVAFAVSTGSASAAEIEKLPAGAARLLPVETIDDVLVDPAHRHILISDHESGRLVVTNYGGTVLARREGLSGIRGLALSADSSTIYAARTDTRTIVAFDAATVTQKASYPLGDAVYPYDVAEAGGRVWFGYMGAWAPGGFDGNLGALDLSGAEPAVRLHDPATDGSAFYMAPILITSPTAPNTLVAADISHNGDTSGKAVAYDISGAVESKISSGAIVGNYDYTNAAVLSTDGKSLISGGFGVWQSALDKFGTRDLVSQDTSPATTVDVAADGRLAVGLPNSTATEPNVAVYQAGSKTPVAAYQVSKVEQYAMPLPSRVLWDPEGRLLYITRGDDYHFWQLSGPEFPAPTITVDAPATGVRAQALTVTGTVGGAIGLPDGTELNVTRTDVESPNGKTLAKAKVESGTFRFTDTPPAGGSVRYTVSYAGGELADAASSNDTVQIPRATPTLALATDKTGYTEGDTATVTATLGSTYSNRNVEFWIQRAGEGPYDHPISTVKVNSAGKATFKVALKRNTTVTIKFAGDGRYAPRSVASVLYTKLKLGTGVYNDYKTGKIGSQTYEYLRTSKDPKFVHTASPYPNRTVRTVVQYYSGGAWKTWRTVTTKLTSTGRATLTVDGTYKAGVKWRARAEYLYGTSGDKINATSAGAWRYYTFTK</sequence>
<evidence type="ECO:0000313" key="2">
    <source>
        <dbReference type="EMBL" id="MFD1371107.1"/>
    </source>
</evidence>
<name>A0ABW4AJS1_9ACTN</name>
<comment type="caution">
    <text evidence="2">The sequence shown here is derived from an EMBL/GenBank/DDBJ whole genome shotgun (WGS) entry which is preliminary data.</text>
</comment>
<reference evidence="3" key="1">
    <citation type="journal article" date="2019" name="Int. J. Syst. Evol. Microbiol.">
        <title>The Global Catalogue of Microorganisms (GCM) 10K type strain sequencing project: providing services to taxonomists for standard genome sequencing and annotation.</title>
        <authorList>
            <consortium name="The Broad Institute Genomics Platform"/>
            <consortium name="The Broad Institute Genome Sequencing Center for Infectious Disease"/>
            <person name="Wu L."/>
            <person name="Ma J."/>
        </authorList>
    </citation>
    <scope>NUCLEOTIDE SEQUENCE [LARGE SCALE GENOMIC DNA]</scope>
    <source>
        <strain evidence="3">CCM 7526</strain>
    </source>
</reference>
<dbReference type="SUPFAM" id="SSF50998">
    <property type="entry name" value="Quinoprotein alcohol dehydrogenase-like"/>
    <property type="match status" value="1"/>
</dbReference>
<keyword evidence="3" id="KW-1185">Reference proteome</keyword>
<gene>
    <name evidence="2" type="ORF">ACFQ5G_37735</name>
</gene>
<feature type="signal peptide" evidence="1">
    <location>
        <begin position="1"/>
        <end position="22"/>
    </location>
</feature>
<dbReference type="Gene3D" id="2.130.10.10">
    <property type="entry name" value="YVTN repeat-like/Quinoprotein amine dehydrogenase"/>
    <property type="match status" value="1"/>
</dbReference>
<dbReference type="Proteomes" id="UP001597183">
    <property type="component" value="Unassembled WGS sequence"/>
</dbReference>